<organism evidence="13 14">
    <name type="scientific">Panicum miliaceum</name>
    <name type="common">Proso millet</name>
    <name type="synonym">Broomcorn millet</name>
    <dbReference type="NCBI Taxonomy" id="4540"/>
    <lineage>
        <taxon>Eukaryota</taxon>
        <taxon>Viridiplantae</taxon>
        <taxon>Streptophyta</taxon>
        <taxon>Embryophyta</taxon>
        <taxon>Tracheophyta</taxon>
        <taxon>Spermatophyta</taxon>
        <taxon>Magnoliopsida</taxon>
        <taxon>Liliopsida</taxon>
        <taxon>Poales</taxon>
        <taxon>Poaceae</taxon>
        <taxon>PACMAD clade</taxon>
        <taxon>Panicoideae</taxon>
        <taxon>Panicodae</taxon>
        <taxon>Paniceae</taxon>
        <taxon>Panicinae</taxon>
        <taxon>Panicum</taxon>
        <taxon>Panicum sect. Panicum</taxon>
    </lineage>
</organism>
<evidence type="ECO:0000256" key="1">
    <source>
        <dbReference type="ARBA" id="ARBA00022670"/>
    </source>
</evidence>
<keyword evidence="3" id="KW-0064">Aspartyl protease</keyword>
<proteinExistence type="predicted"/>
<dbReference type="GO" id="GO:0003887">
    <property type="term" value="F:DNA-directed DNA polymerase activity"/>
    <property type="evidence" value="ECO:0007669"/>
    <property type="project" value="UniProtKB-KW"/>
</dbReference>
<dbReference type="Gene3D" id="3.30.420.10">
    <property type="entry name" value="Ribonuclease H-like superfamily/Ribonuclease H"/>
    <property type="match status" value="1"/>
</dbReference>
<evidence type="ECO:0000259" key="12">
    <source>
        <dbReference type="PROSITE" id="PS50994"/>
    </source>
</evidence>
<dbReference type="PANTHER" id="PTHR37984:SF15">
    <property type="entry name" value="INTEGRASE CATALYTIC DOMAIN-CONTAINING PROTEIN"/>
    <property type="match status" value="1"/>
</dbReference>
<keyword evidence="2" id="KW-0479">Metal-binding</keyword>
<dbReference type="OrthoDB" id="694516at2759"/>
<comment type="caution">
    <text evidence="13">The sequence shown here is derived from an EMBL/GenBank/DDBJ whole genome shotgun (WGS) entry which is preliminary data.</text>
</comment>
<evidence type="ECO:0000313" key="13">
    <source>
        <dbReference type="EMBL" id="RLM91723.1"/>
    </source>
</evidence>
<dbReference type="InterPro" id="IPR016197">
    <property type="entry name" value="Chromo-like_dom_sf"/>
</dbReference>
<dbReference type="STRING" id="4540.A0A3L6QYX4"/>
<dbReference type="GO" id="GO:0004190">
    <property type="term" value="F:aspartic-type endopeptidase activity"/>
    <property type="evidence" value="ECO:0007669"/>
    <property type="project" value="UniProtKB-KW"/>
</dbReference>
<dbReference type="GO" id="GO:0006508">
    <property type="term" value="P:proteolysis"/>
    <property type="evidence" value="ECO:0007669"/>
    <property type="project" value="UniProtKB-KW"/>
</dbReference>
<dbReference type="Pfam" id="PF24626">
    <property type="entry name" value="SH3_Tf2-1"/>
    <property type="match status" value="1"/>
</dbReference>
<evidence type="ECO:0000256" key="4">
    <source>
        <dbReference type="ARBA" id="ARBA00022801"/>
    </source>
</evidence>
<keyword evidence="8" id="KW-0808">Transferase</keyword>
<keyword evidence="10" id="KW-0233">DNA recombination</keyword>
<dbReference type="PROSITE" id="PS50994">
    <property type="entry name" value="INTEGRASE"/>
    <property type="match status" value="1"/>
</dbReference>
<dbReference type="InterPro" id="IPR056924">
    <property type="entry name" value="SH3_Tf2-1"/>
</dbReference>
<dbReference type="SUPFAM" id="SSF54160">
    <property type="entry name" value="Chromo domain-like"/>
    <property type="match status" value="1"/>
</dbReference>
<dbReference type="GO" id="GO:0006310">
    <property type="term" value="P:DNA recombination"/>
    <property type="evidence" value="ECO:0007669"/>
    <property type="project" value="UniProtKB-KW"/>
</dbReference>
<dbReference type="InterPro" id="IPR036397">
    <property type="entry name" value="RNaseH_sf"/>
</dbReference>
<evidence type="ECO:0000256" key="11">
    <source>
        <dbReference type="SAM" id="MobiDB-lite"/>
    </source>
</evidence>
<dbReference type="Gene3D" id="1.10.340.70">
    <property type="match status" value="1"/>
</dbReference>
<feature type="domain" description="Integrase catalytic" evidence="12">
    <location>
        <begin position="95"/>
        <end position="259"/>
    </location>
</feature>
<keyword evidence="14" id="KW-1185">Reference proteome</keyword>
<dbReference type="GO" id="GO:0003677">
    <property type="term" value="F:DNA binding"/>
    <property type="evidence" value="ECO:0007669"/>
    <property type="project" value="UniProtKB-KW"/>
</dbReference>
<keyword evidence="4" id="KW-0378">Hydrolase</keyword>
<evidence type="ECO:0000256" key="3">
    <source>
        <dbReference type="ARBA" id="ARBA00022750"/>
    </source>
</evidence>
<keyword evidence="7" id="KW-0695">RNA-directed DNA polymerase</keyword>
<feature type="compositionally biased region" description="Basic residues" evidence="11">
    <location>
        <begin position="478"/>
        <end position="487"/>
    </location>
</feature>
<evidence type="ECO:0000256" key="6">
    <source>
        <dbReference type="ARBA" id="ARBA00022908"/>
    </source>
</evidence>
<feature type="compositionally biased region" description="Low complexity" evidence="11">
    <location>
        <begin position="461"/>
        <end position="470"/>
    </location>
</feature>
<dbReference type="Gene3D" id="2.40.50.40">
    <property type="match status" value="1"/>
</dbReference>
<evidence type="ECO:0000256" key="10">
    <source>
        <dbReference type="ARBA" id="ARBA00023172"/>
    </source>
</evidence>
<gene>
    <name evidence="13" type="ORF">C2845_PM08G11800</name>
</gene>
<keyword evidence="9" id="KW-0238">DNA-binding</keyword>
<dbReference type="Pfam" id="PF17921">
    <property type="entry name" value="Integrase_H2C2"/>
    <property type="match status" value="1"/>
</dbReference>
<evidence type="ECO:0000313" key="14">
    <source>
        <dbReference type="Proteomes" id="UP000275267"/>
    </source>
</evidence>
<evidence type="ECO:0000256" key="2">
    <source>
        <dbReference type="ARBA" id="ARBA00022723"/>
    </source>
</evidence>
<dbReference type="InterPro" id="IPR012337">
    <property type="entry name" value="RNaseH-like_sf"/>
</dbReference>
<dbReference type="Proteomes" id="UP000275267">
    <property type="component" value="Unassembled WGS sequence"/>
</dbReference>
<accession>A0A3L6QYX4</accession>
<feature type="region of interest" description="Disordered" evidence="11">
    <location>
        <begin position="455"/>
        <end position="488"/>
    </location>
</feature>
<evidence type="ECO:0000256" key="8">
    <source>
        <dbReference type="ARBA" id="ARBA00022932"/>
    </source>
</evidence>
<dbReference type="GO" id="GO:0015074">
    <property type="term" value="P:DNA integration"/>
    <property type="evidence" value="ECO:0007669"/>
    <property type="project" value="UniProtKB-KW"/>
</dbReference>
<sequence length="507" mass="57100">MVVRADSVPHFTWQSGLLRYKKRIWVGNNTLLQLKIIAALHDSAVGGHSRIPVTYSRVKQLFAWTGLKSAVEAYVKKCLVCQQAKPDRAKLPGLLQPLPVPATAWQVVSLDFVEAVPLSGGFNCILVVVDLFSKYAHFLGLKHPFTTAMVAQKFLSDVYKLHRLPVALVSDRDKIFTSKLWKELFRLADAQLRHSSAYHPQSDGQTERVNQCLETFLRCFVHSCPGKWSKWLAVAEYWYNTSDHSAIGRSPFEVVYGQKPRHFGISDGDVAVPELSGWLQERKLMTELVRQHLLLSKQRMKKQADQKRSERQFQVGDMVFVKLQPYVQLSVASRSCNKLAFKFFGPFRILARIGSVAYRLELPTSSSMHPVFHVSQLKMVVGTDHVVSASLPDERAQWSVPERIHQKRLTQKGLRPVTQVLVKWSMLPASLATWEDLEYVSHQFPNAPAWGQLASQEGGNVSPVASPSVPTSLNGRRQGARVRKPNSKVHGPEWVQALARVDEAAAM</sequence>
<dbReference type="AlphaFoldDB" id="A0A3L6QYX4"/>
<name>A0A3L6QYX4_PANMI</name>
<dbReference type="EMBL" id="PQIB02000010">
    <property type="protein sequence ID" value="RLM91723.1"/>
    <property type="molecule type" value="Genomic_DNA"/>
</dbReference>
<keyword evidence="8" id="KW-0548">Nucleotidyltransferase</keyword>
<dbReference type="PANTHER" id="PTHR37984">
    <property type="entry name" value="PROTEIN CBG26694"/>
    <property type="match status" value="1"/>
</dbReference>
<keyword evidence="5" id="KW-0460">Magnesium</keyword>
<dbReference type="GO" id="GO:0046872">
    <property type="term" value="F:metal ion binding"/>
    <property type="evidence" value="ECO:0007669"/>
    <property type="project" value="UniProtKB-KW"/>
</dbReference>
<dbReference type="Pfam" id="PF00385">
    <property type="entry name" value="Chromo"/>
    <property type="match status" value="1"/>
</dbReference>
<dbReference type="InterPro" id="IPR023780">
    <property type="entry name" value="Chromo_domain"/>
</dbReference>
<evidence type="ECO:0000256" key="7">
    <source>
        <dbReference type="ARBA" id="ARBA00022918"/>
    </source>
</evidence>
<keyword evidence="1" id="KW-0645">Protease</keyword>
<evidence type="ECO:0000256" key="5">
    <source>
        <dbReference type="ARBA" id="ARBA00022842"/>
    </source>
</evidence>
<dbReference type="InterPro" id="IPR001584">
    <property type="entry name" value="Integrase_cat-core"/>
</dbReference>
<keyword evidence="6" id="KW-0229">DNA integration</keyword>
<dbReference type="SUPFAM" id="SSF53098">
    <property type="entry name" value="Ribonuclease H-like"/>
    <property type="match status" value="1"/>
</dbReference>
<evidence type="ECO:0000256" key="9">
    <source>
        <dbReference type="ARBA" id="ARBA00023125"/>
    </source>
</evidence>
<protein>
    <recommendedName>
        <fullName evidence="12">Integrase catalytic domain-containing protein</fullName>
    </recommendedName>
</protein>
<reference evidence="14" key="1">
    <citation type="journal article" date="2019" name="Nat. Commun.">
        <title>The genome of broomcorn millet.</title>
        <authorList>
            <person name="Zou C."/>
            <person name="Miki D."/>
            <person name="Li D."/>
            <person name="Tang Q."/>
            <person name="Xiao L."/>
            <person name="Rajput S."/>
            <person name="Deng P."/>
            <person name="Jia W."/>
            <person name="Huang R."/>
            <person name="Zhang M."/>
            <person name="Sun Y."/>
            <person name="Hu J."/>
            <person name="Fu X."/>
            <person name="Schnable P.S."/>
            <person name="Li F."/>
            <person name="Zhang H."/>
            <person name="Feng B."/>
            <person name="Zhu X."/>
            <person name="Liu R."/>
            <person name="Schnable J.C."/>
            <person name="Zhu J.-K."/>
            <person name="Zhang H."/>
        </authorList>
    </citation>
    <scope>NUCLEOTIDE SEQUENCE [LARGE SCALE GENOMIC DNA]</scope>
</reference>
<keyword evidence="8" id="KW-0239">DNA-directed DNA polymerase</keyword>
<dbReference type="InterPro" id="IPR041588">
    <property type="entry name" value="Integrase_H2C2"/>
</dbReference>
<dbReference type="InterPro" id="IPR050951">
    <property type="entry name" value="Retrovirus_Pol_polyprotein"/>
</dbReference>
<dbReference type="GO" id="GO:0003964">
    <property type="term" value="F:RNA-directed DNA polymerase activity"/>
    <property type="evidence" value="ECO:0007669"/>
    <property type="project" value="UniProtKB-KW"/>
</dbReference>